<comment type="caution">
    <text evidence="3">The sequence shown here is derived from an EMBL/GenBank/DDBJ whole genome shotgun (WGS) entry which is preliminary data.</text>
</comment>
<keyword evidence="1" id="KW-0175">Coiled coil</keyword>
<feature type="region of interest" description="Disordered" evidence="2">
    <location>
        <begin position="461"/>
        <end position="490"/>
    </location>
</feature>
<name>A0A699I1C4_TANCI</name>
<evidence type="ECO:0000256" key="1">
    <source>
        <dbReference type="SAM" id="Coils"/>
    </source>
</evidence>
<reference evidence="3" key="1">
    <citation type="journal article" date="2019" name="Sci. Rep.">
        <title>Draft genome of Tanacetum cinerariifolium, the natural source of mosquito coil.</title>
        <authorList>
            <person name="Yamashiro T."/>
            <person name="Shiraishi A."/>
            <person name="Satake H."/>
            <person name="Nakayama K."/>
        </authorList>
    </citation>
    <scope>NUCLEOTIDE SEQUENCE</scope>
</reference>
<organism evidence="3">
    <name type="scientific">Tanacetum cinerariifolium</name>
    <name type="common">Dalmatian daisy</name>
    <name type="synonym">Chrysanthemum cinerariifolium</name>
    <dbReference type="NCBI Taxonomy" id="118510"/>
    <lineage>
        <taxon>Eukaryota</taxon>
        <taxon>Viridiplantae</taxon>
        <taxon>Streptophyta</taxon>
        <taxon>Embryophyta</taxon>
        <taxon>Tracheophyta</taxon>
        <taxon>Spermatophyta</taxon>
        <taxon>Magnoliopsida</taxon>
        <taxon>eudicotyledons</taxon>
        <taxon>Gunneridae</taxon>
        <taxon>Pentapetalae</taxon>
        <taxon>asterids</taxon>
        <taxon>campanulids</taxon>
        <taxon>Asterales</taxon>
        <taxon>Asteraceae</taxon>
        <taxon>Asteroideae</taxon>
        <taxon>Anthemideae</taxon>
        <taxon>Anthemidinae</taxon>
        <taxon>Tanacetum</taxon>
    </lineage>
</organism>
<protein>
    <submittedName>
        <fullName evidence="3">Uncharacterized protein</fullName>
    </submittedName>
</protein>
<feature type="coiled-coil region" evidence="1">
    <location>
        <begin position="247"/>
        <end position="285"/>
    </location>
</feature>
<dbReference type="AlphaFoldDB" id="A0A699I1C4"/>
<feature type="non-terminal residue" evidence="3">
    <location>
        <position position="1"/>
    </location>
</feature>
<sequence>ELAIIRWVIAARNVAILLEFDTFCNDYGIGDEYGLELPGLNDTIRDFPQGKIGANLQNFIRVPDHFDDVCAEKKLAANKEPLLEQTMDVVTQPSNAIFNLDIVTLNQAEEFVPCITFGVYKRLIFKGKKSGVLKKLMVKKSQLTILLPKSVMGPLYRSFIDHLATPGQFACLRSLPHQDVCDREDVAATRYITLLLEIRLRLKNAKLERRLGRRNAALKKIDAELVRLNKIINEKPSGEVARLRLGLKEAGKEVLRLMKQVERLKDKANKEKEQFELRNASLSGQVDGETEMAKEIDEEFAPMLRDTKATKDFLIGKAIADGMRQGLEARFVHSKGGTNINSIPAYNPNATEVFVDALKALSDVPLPLLDQAEACASQTSSYLEALLVMEVHEDGENEVGTSTHPASGSSSSVGGVINQSTIASSIPYAGDAGTAARDATPVDQVETVKTENVLIETALDDNAGETLSSTPDASRANPAILNSTNPILSR</sequence>
<evidence type="ECO:0000256" key="2">
    <source>
        <dbReference type="SAM" id="MobiDB-lite"/>
    </source>
</evidence>
<accession>A0A699I1C4</accession>
<feature type="compositionally biased region" description="Polar residues" evidence="2">
    <location>
        <begin position="480"/>
        <end position="490"/>
    </location>
</feature>
<evidence type="ECO:0000313" key="3">
    <source>
        <dbReference type="EMBL" id="GEZ03875.1"/>
    </source>
</evidence>
<proteinExistence type="predicted"/>
<dbReference type="EMBL" id="BKCJ010234535">
    <property type="protein sequence ID" value="GEZ03875.1"/>
    <property type="molecule type" value="Genomic_DNA"/>
</dbReference>
<gene>
    <name evidence="3" type="ORF">Tci_475848</name>
</gene>